<reference evidence="3 4" key="1">
    <citation type="submission" date="2020-04" db="EMBL/GenBank/DDBJ databases">
        <title>Thermobifida alba genome sequencing and assembly.</title>
        <authorList>
            <person name="Luzics S."/>
            <person name="Horvath B."/>
            <person name="Nagy I."/>
            <person name="Toth A."/>
            <person name="Nagy I."/>
            <person name="Kukolya J."/>
        </authorList>
    </citation>
    <scope>NUCLEOTIDE SEQUENCE [LARGE SCALE GENOMIC DNA]</scope>
    <source>
        <strain evidence="3 4">DSM 43795</strain>
    </source>
</reference>
<dbReference type="PROSITE" id="PS51257">
    <property type="entry name" value="PROKAR_LIPOPROTEIN"/>
    <property type="match status" value="1"/>
</dbReference>
<evidence type="ECO:0000256" key="1">
    <source>
        <dbReference type="SAM" id="MobiDB-lite"/>
    </source>
</evidence>
<feature type="region of interest" description="Disordered" evidence="1">
    <location>
        <begin position="283"/>
        <end position="307"/>
    </location>
</feature>
<feature type="compositionally biased region" description="Pro residues" evidence="1">
    <location>
        <begin position="32"/>
        <end position="41"/>
    </location>
</feature>
<feature type="compositionally biased region" description="Acidic residues" evidence="1">
    <location>
        <begin position="203"/>
        <end position="220"/>
    </location>
</feature>
<dbReference type="InterPro" id="IPR011047">
    <property type="entry name" value="Quinoprotein_ADH-like_sf"/>
</dbReference>
<gene>
    <name evidence="3" type="ORF">FOF52_14245</name>
</gene>
<name>A0ABY4L6J8_THEAE</name>
<dbReference type="Proteomes" id="UP000832041">
    <property type="component" value="Chromosome"/>
</dbReference>
<keyword evidence="4" id="KW-1185">Reference proteome</keyword>
<feature type="signal peptide" evidence="2">
    <location>
        <begin position="1"/>
        <end position="25"/>
    </location>
</feature>
<sequence>MRSGRRGTLRLVTGAVLLAAAVSCTDGDAPGEPAPSTPRPTPTVYRGEVPPGLAETPLRYLHGSQEPGQEILGDPRGVRVHAVGDAFLISSNSEERHLLQDAADGSVLWRGESSIERFTQDRSGADVFEVSTREGDRVTRTVVDSAGEPVWSGSDPRESYLNGLVVRAPAGWTAAEPYGEFVVRDPAADGVEWAYEFTAPAETDAEDPADDEESDDEGEEAAAHLGVPVGAHDDVVLLDDGAGLLQARDLSDGAALLWSVSGDSVAAEDGRALSAPRPRLVGFYPLPEEETGSPADDAESEESAGPRRTVLLRWSSPEESSLLSLHDLRDGETLWTLREPGSNPLGRAFATAPVAGTVWDAAAGVLLVPQADAATSVVAVDLASGETLWTFDDAAERSISPRFTLAGYVYGDTRADDGGSQVVLETGTKDLVADDLPGYVEAVTDDGHALVVQDRQRFVFAPETPPTDPATPSPSPTERG</sequence>
<evidence type="ECO:0000256" key="2">
    <source>
        <dbReference type="SAM" id="SignalP"/>
    </source>
</evidence>
<dbReference type="InterPro" id="IPR015943">
    <property type="entry name" value="WD40/YVTN_repeat-like_dom_sf"/>
</dbReference>
<evidence type="ECO:0000313" key="4">
    <source>
        <dbReference type="Proteomes" id="UP000832041"/>
    </source>
</evidence>
<dbReference type="RefSeq" id="WP_344983385.1">
    <property type="nucleotide sequence ID" value="NZ_BAABEB010000003.1"/>
</dbReference>
<protein>
    <submittedName>
        <fullName evidence="3">Uncharacterized protein</fullName>
    </submittedName>
</protein>
<feature type="region of interest" description="Disordered" evidence="1">
    <location>
        <begin position="199"/>
        <end position="221"/>
    </location>
</feature>
<keyword evidence="2" id="KW-0732">Signal</keyword>
<accession>A0ABY4L6J8</accession>
<feature type="region of interest" description="Disordered" evidence="1">
    <location>
        <begin position="25"/>
        <end position="51"/>
    </location>
</feature>
<dbReference type="EMBL" id="CP051627">
    <property type="protein sequence ID" value="UPT21980.1"/>
    <property type="molecule type" value="Genomic_DNA"/>
</dbReference>
<proteinExistence type="predicted"/>
<feature type="compositionally biased region" description="Pro residues" evidence="1">
    <location>
        <begin position="463"/>
        <end position="480"/>
    </location>
</feature>
<feature type="compositionally biased region" description="Acidic residues" evidence="1">
    <location>
        <begin position="287"/>
        <end position="302"/>
    </location>
</feature>
<feature type="region of interest" description="Disordered" evidence="1">
    <location>
        <begin position="460"/>
        <end position="480"/>
    </location>
</feature>
<evidence type="ECO:0000313" key="3">
    <source>
        <dbReference type="EMBL" id="UPT21980.1"/>
    </source>
</evidence>
<dbReference type="SUPFAM" id="SSF50998">
    <property type="entry name" value="Quinoprotein alcohol dehydrogenase-like"/>
    <property type="match status" value="1"/>
</dbReference>
<dbReference type="Gene3D" id="2.130.10.10">
    <property type="entry name" value="YVTN repeat-like/Quinoprotein amine dehydrogenase"/>
    <property type="match status" value="1"/>
</dbReference>
<feature type="chain" id="PRO_5046329013" evidence="2">
    <location>
        <begin position="26"/>
        <end position="480"/>
    </location>
</feature>
<organism evidence="3 4">
    <name type="scientific">Thermobifida alba</name>
    <name type="common">Thermomonospora alba</name>
    <dbReference type="NCBI Taxonomy" id="53522"/>
    <lineage>
        <taxon>Bacteria</taxon>
        <taxon>Bacillati</taxon>
        <taxon>Actinomycetota</taxon>
        <taxon>Actinomycetes</taxon>
        <taxon>Streptosporangiales</taxon>
        <taxon>Nocardiopsidaceae</taxon>
        <taxon>Thermobifida</taxon>
    </lineage>
</organism>